<dbReference type="EMBL" id="BAABJE010000010">
    <property type="protein sequence ID" value="GAA4795959.1"/>
    <property type="molecule type" value="Genomic_DNA"/>
</dbReference>
<feature type="compositionally biased region" description="Basic and acidic residues" evidence="1">
    <location>
        <begin position="31"/>
        <end position="43"/>
    </location>
</feature>
<gene>
    <name evidence="2" type="ORF">GCM10023307_22290</name>
</gene>
<dbReference type="RefSeq" id="WP_345303398.1">
    <property type="nucleotide sequence ID" value="NZ_BAABJE010000010.1"/>
</dbReference>
<organism evidence="2 3">
    <name type="scientific">Lysobacter hankyongensis</name>
    <dbReference type="NCBI Taxonomy" id="1176535"/>
    <lineage>
        <taxon>Bacteria</taxon>
        <taxon>Pseudomonadati</taxon>
        <taxon>Pseudomonadota</taxon>
        <taxon>Gammaproteobacteria</taxon>
        <taxon>Lysobacterales</taxon>
        <taxon>Lysobacteraceae</taxon>
        <taxon>Lysobacter</taxon>
    </lineage>
</organism>
<evidence type="ECO:0000256" key="1">
    <source>
        <dbReference type="SAM" id="MobiDB-lite"/>
    </source>
</evidence>
<accession>A0ABP9BI57</accession>
<evidence type="ECO:0000313" key="3">
    <source>
        <dbReference type="Proteomes" id="UP001499959"/>
    </source>
</evidence>
<dbReference type="Proteomes" id="UP001499959">
    <property type="component" value="Unassembled WGS sequence"/>
</dbReference>
<sequence>MRVRGDQAASEPRCAAAPAGSIARTDAYTSTKDDIAMHQDRSATDPAPASAARMVDLLAAIRGPEDLSPERLQALSGLPVTSAPDDPRRYGAGLAIDAQWIFNIAALPGRDDAPTRIVVAYDRQTPDAADAPDGAPAFEACAGTLCAAGFVQTTIPGPRGVRYGDRFERDGVRIDLQTERDGSGLLRVVRAFIDTPVAATAEVGHG</sequence>
<feature type="region of interest" description="Disordered" evidence="1">
    <location>
        <begin position="1"/>
        <end position="49"/>
    </location>
</feature>
<reference evidence="3" key="1">
    <citation type="journal article" date="2019" name="Int. J. Syst. Evol. Microbiol.">
        <title>The Global Catalogue of Microorganisms (GCM) 10K type strain sequencing project: providing services to taxonomists for standard genome sequencing and annotation.</title>
        <authorList>
            <consortium name="The Broad Institute Genomics Platform"/>
            <consortium name="The Broad Institute Genome Sequencing Center for Infectious Disease"/>
            <person name="Wu L."/>
            <person name="Ma J."/>
        </authorList>
    </citation>
    <scope>NUCLEOTIDE SEQUENCE [LARGE SCALE GENOMIC DNA]</scope>
    <source>
        <strain evidence="3">JCM 18204</strain>
    </source>
</reference>
<proteinExistence type="predicted"/>
<protein>
    <submittedName>
        <fullName evidence="2">Uncharacterized protein</fullName>
    </submittedName>
</protein>
<comment type="caution">
    <text evidence="2">The sequence shown here is derived from an EMBL/GenBank/DDBJ whole genome shotgun (WGS) entry which is preliminary data.</text>
</comment>
<name>A0ABP9BI57_9GAMM</name>
<keyword evidence="3" id="KW-1185">Reference proteome</keyword>
<evidence type="ECO:0000313" key="2">
    <source>
        <dbReference type="EMBL" id="GAA4795959.1"/>
    </source>
</evidence>
<feature type="compositionally biased region" description="Low complexity" evidence="1">
    <location>
        <begin position="8"/>
        <end position="19"/>
    </location>
</feature>